<feature type="non-terminal residue" evidence="3">
    <location>
        <position position="1"/>
    </location>
</feature>
<proteinExistence type="predicted"/>
<evidence type="ECO:0000313" key="4">
    <source>
        <dbReference type="Proteomes" id="UP000663868"/>
    </source>
</evidence>
<dbReference type="SMART" id="SM00694">
    <property type="entry name" value="DysFC"/>
    <property type="match status" value="1"/>
</dbReference>
<feature type="domain" description="Peroxin/Ferlin" evidence="2">
    <location>
        <begin position="12"/>
        <end position="45"/>
    </location>
</feature>
<evidence type="ECO:0000313" key="3">
    <source>
        <dbReference type="EMBL" id="CAF4399801.1"/>
    </source>
</evidence>
<reference evidence="3" key="1">
    <citation type="submission" date="2021-02" db="EMBL/GenBank/DDBJ databases">
        <authorList>
            <person name="Nowell W R."/>
        </authorList>
    </citation>
    <scope>NUCLEOTIDE SEQUENCE</scope>
</reference>
<sequence>KKATQEGLRNEGWEYAPMFNMKFHADERSMDMTRRRRWHRKMVPSAEQNMIDASGASVSSTDVVFRMQSQVQAITDSSTKSEQQQQIDASSSSTTTTPTKDVKIELNAPRMYLSFKSKYLFFN</sequence>
<dbReference type="AlphaFoldDB" id="A0A820P9Y9"/>
<comment type="caution">
    <text evidence="3">The sequence shown here is derived from an EMBL/GenBank/DDBJ whole genome shotgun (WGS) entry which is preliminary data.</text>
</comment>
<dbReference type="GO" id="GO:0016020">
    <property type="term" value="C:membrane"/>
    <property type="evidence" value="ECO:0007669"/>
    <property type="project" value="InterPro"/>
</dbReference>
<organism evidence="3 4">
    <name type="scientific">Adineta steineri</name>
    <dbReference type="NCBI Taxonomy" id="433720"/>
    <lineage>
        <taxon>Eukaryota</taxon>
        <taxon>Metazoa</taxon>
        <taxon>Spiralia</taxon>
        <taxon>Gnathifera</taxon>
        <taxon>Rotifera</taxon>
        <taxon>Eurotatoria</taxon>
        <taxon>Bdelloidea</taxon>
        <taxon>Adinetida</taxon>
        <taxon>Adinetidae</taxon>
        <taxon>Adineta</taxon>
    </lineage>
</organism>
<evidence type="ECO:0000259" key="2">
    <source>
        <dbReference type="SMART" id="SM00694"/>
    </source>
</evidence>
<dbReference type="EMBL" id="CAJOBB010024309">
    <property type="protein sequence ID" value="CAF4399801.1"/>
    <property type="molecule type" value="Genomic_DNA"/>
</dbReference>
<accession>A0A820P9Y9</accession>
<protein>
    <recommendedName>
        <fullName evidence="2">Peroxin/Ferlin domain-containing protein</fullName>
    </recommendedName>
</protein>
<feature type="compositionally biased region" description="Polar residues" evidence="1">
    <location>
        <begin position="75"/>
        <end position="89"/>
    </location>
</feature>
<dbReference type="Proteomes" id="UP000663868">
    <property type="component" value="Unassembled WGS sequence"/>
</dbReference>
<feature type="region of interest" description="Disordered" evidence="1">
    <location>
        <begin position="75"/>
        <end position="101"/>
    </location>
</feature>
<name>A0A820P9Y9_9BILA</name>
<gene>
    <name evidence="3" type="ORF">KXQ929_LOCUS50956</name>
</gene>
<evidence type="ECO:0000256" key="1">
    <source>
        <dbReference type="SAM" id="MobiDB-lite"/>
    </source>
</evidence>
<dbReference type="InterPro" id="IPR006614">
    <property type="entry name" value="Peroxin/Ferlin"/>
</dbReference>